<keyword evidence="3" id="KW-1185">Reference proteome</keyword>
<proteinExistence type="predicted"/>
<feature type="chain" id="PRO_5012210703" evidence="1">
    <location>
        <begin position="25"/>
        <end position="293"/>
    </location>
</feature>
<keyword evidence="1" id="KW-0732">Signal</keyword>
<dbReference type="EMBL" id="MUYU01000026">
    <property type="protein sequence ID" value="OOS22647.1"/>
    <property type="molecule type" value="Genomic_DNA"/>
</dbReference>
<dbReference type="AlphaFoldDB" id="A0A1T0CJX2"/>
<sequence>MKPVFLSVCLALSSLMLIATPATAKSSTKQFSSNQMAKTTIDSLEFKDVMRGLYAGKMTQVYVEDEELLKYPHIGLMERSENGDELLALMHPIISYQNQQGETRYLILIEKAPISEGNRLSGAFAESAPAELFIFKSLVNGQFQLVSRSKSELSFGGSYGQLGLDMEELKEDIRPLGRNQMGAVFEVGAAHGGTSFSSWFGILLSENDYIKTVTIADATGMDPGGDGEMTSPLSYDYSSTFEVIEDGSEYYPIKVYYTGEMPDDNHRQKIRKVKNKAVTYYYHKAKNEYRKSK</sequence>
<gene>
    <name evidence="2" type="ORF">B0680_09330</name>
</gene>
<dbReference type="RefSeq" id="WP_078254826.1">
    <property type="nucleotide sequence ID" value="NZ_MUYU01000026.1"/>
</dbReference>
<dbReference type="OrthoDB" id="6709569at2"/>
<evidence type="ECO:0000313" key="3">
    <source>
        <dbReference type="Proteomes" id="UP000189800"/>
    </source>
</evidence>
<reference evidence="2 3" key="1">
    <citation type="submission" date="2017-02" db="EMBL/GenBank/DDBJ databases">
        <title>Draft genome sequence of Moraxella pluranimalium CCUG 54913T type strain.</title>
        <authorList>
            <person name="Salva-Serra F."/>
            <person name="Engstrom-Jakobsson H."/>
            <person name="Thorell K."/>
            <person name="Jaen-Luchoro D."/>
            <person name="Gonzales-Siles L."/>
            <person name="Karlsson R."/>
            <person name="Yazdan S."/>
            <person name="Boulund F."/>
            <person name="Johnning A."/>
            <person name="Engstrand L."/>
            <person name="Kristiansson E."/>
            <person name="Moore E."/>
        </authorList>
    </citation>
    <scope>NUCLEOTIDE SEQUENCE [LARGE SCALE GENOMIC DNA]</scope>
    <source>
        <strain evidence="2 3">CCUG 54913</strain>
    </source>
</reference>
<protein>
    <submittedName>
        <fullName evidence="2">Uncharacterized protein</fullName>
    </submittedName>
</protein>
<evidence type="ECO:0000313" key="2">
    <source>
        <dbReference type="EMBL" id="OOS22647.1"/>
    </source>
</evidence>
<dbReference type="Proteomes" id="UP000189800">
    <property type="component" value="Unassembled WGS sequence"/>
</dbReference>
<comment type="caution">
    <text evidence="2">The sequence shown here is derived from an EMBL/GenBank/DDBJ whole genome shotgun (WGS) entry which is preliminary data.</text>
</comment>
<accession>A0A1T0CJX2</accession>
<feature type="signal peptide" evidence="1">
    <location>
        <begin position="1"/>
        <end position="24"/>
    </location>
</feature>
<name>A0A1T0CJX2_9GAMM</name>
<organism evidence="2 3">
    <name type="scientific">Moraxella pluranimalium</name>
    <dbReference type="NCBI Taxonomy" id="470453"/>
    <lineage>
        <taxon>Bacteria</taxon>
        <taxon>Pseudomonadati</taxon>
        <taxon>Pseudomonadota</taxon>
        <taxon>Gammaproteobacteria</taxon>
        <taxon>Moraxellales</taxon>
        <taxon>Moraxellaceae</taxon>
        <taxon>Moraxella</taxon>
    </lineage>
</organism>
<evidence type="ECO:0000256" key="1">
    <source>
        <dbReference type="SAM" id="SignalP"/>
    </source>
</evidence>
<dbReference type="STRING" id="470453.B0680_09330"/>